<protein>
    <submittedName>
        <fullName evidence="4">SPOSA6832_03325-mRNA-1:cds</fullName>
    </submittedName>
</protein>
<dbReference type="CDD" id="cd00755">
    <property type="entry name" value="YgdL_like"/>
    <property type="match status" value="1"/>
</dbReference>
<feature type="transmembrane region" description="Helical" evidence="2">
    <location>
        <begin position="20"/>
        <end position="43"/>
    </location>
</feature>
<feature type="region of interest" description="Disordered" evidence="1">
    <location>
        <begin position="57"/>
        <end position="109"/>
    </location>
</feature>
<keyword evidence="2" id="KW-1133">Transmembrane helix</keyword>
<dbReference type="PANTHER" id="PTHR43267">
    <property type="entry name" value="TRNA THREONYLCARBAMOYLADENOSINE DEHYDRATASE"/>
    <property type="match status" value="1"/>
</dbReference>
<dbReference type="Proteomes" id="UP000243876">
    <property type="component" value="Unassembled WGS sequence"/>
</dbReference>
<dbReference type="AlphaFoldDB" id="A0A0D6EPQ7"/>
<evidence type="ECO:0000259" key="3">
    <source>
        <dbReference type="Pfam" id="PF00899"/>
    </source>
</evidence>
<reference evidence="5" key="1">
    <citation type="submission" date="2015-02" db="EMBL/GenBank/DDBJ databases">
        <authorList>
            <person name="Gon?alves P."/>
        </authorList>
    </citation>
    <scope>NUCLEOTIDE SEQUENCE [LARGE SCALE GENOMIC DNA]</scope>
</reference>
<organism evidence="4 5">
    <name type="scientific">Sporidiobolus salmonicolor</name>
    <name type="common">Yeast-like fungus</name>
    <name type="synonym">Sporobolomyces salmonicolor</name>
    <dbReference type="NCBI Taxonomy" id="5005"/>
    <lineage>
        <taxon>Eukaryota</taxon>
        <taxon>Fungi</taxon>
        <taxon>Dikarya</taxon>
        <taxon>Basidiomycota</taxon>
        <taxon>Pucciniomycotina</taxon>
        <taxon>Microbotryomycetes</taxon>
        <taxon>Sporidiobolales</taxon>
        <taxon>Sporidiobolaceae</taxon>
        <taxon>Sporobolomyces</taxon>
    </lineage>
</organism>
<feature type="compositionally biased region" description="Acidic residues" evidence="1">
    <location>
        <begin position="62"/>
        <end position="74"/>
    </location>
</feature>
<dbReference type="EMBL" id="CENE01000015">
    <property type="protein sequence ID" value="CEQ41590.1"/>
    <property type="molecule type" value="Genomic_DNA"/>
</dbReference>
<feature type="transmembrane region" description="Helical" evidence="2">
    <location>
        <begin position="138"/>
        <end position="156"/>
    </location>
</feature>
<feature type="compositionally biased region" description="Low complexity" evidence="1">
    <location>
        <begin position="82"/>
        <end position="97"/>
    </location>
</feature>
<keyword evidence="2" id="KW-0472">Membrane</keyword>
<dbReference type="GO" id="GO:0008641">
    <property type="term" value="F:ubiquitin-like modifier activating enzyme activity"/>
    <property type="evidence" value="ECO:0007669"/>
    <property type="project" value="InterPro"/>
</dbReference>
<feature type="non-terminal residue" evidence="4">
    <location>
        <position position="1"/>
    </location>
</feature>
<dbReference type="GO" id="GO:0061503">
    <property type="term" value="F:tRNA threonylcarbamoyladenosine dehydratase"/>
    <property type="evidence" value="ECO:0007669"/>
    <property type="project" value="TreeGrafter"/>
</dbReference>
<dbReference type="PANTHER" id="PTHR43267:SF2">
    <property type="entry name" value="TRNA THREONYLCARBAMOYLADENOSINE DEHYDRATASE 1-RELATED"/>
    <property type="match status" value="1"/>
</dbReference>
<evidence type="ECO:0000313" key="4">
    <source>
        <dbReference type="EMBL" id="CEQ41590.1"/>
    </source>
</evidence>
<keyword evidence="5" id="KW-1185">Reference proteome</keyword>
<dbReference type="GO" id="GO:0061504">
    <property type="term" value="P:cyclic threonylcarbamoyladenosine biosynthetic process"/>
    <property type="evidence" value="ECO:0007669"/>
    <property type="project" value="TreeGrafter"/>
</dbReference>
<dbReference type="OrthoDB" id="10265862at2759"/>
<dbReference type="Pfam" id="PF00899">
    <property type="entry name" value="ThiF"/>
    <property type="match status" value="1"/>
</dbReference>
<accession>A0A0D6EPQ7</accession>
<dbReference type="SUPFAM" id="SSF69572">
    <property type="entry name" value="Activating enzymes of the ubiquitin-like proteins"/>
    <property type="match status" value="1"/>
</dbReference>
<evidence type="ECO:0000256" key="2">
    <source>
        <dbReference type="SAM" id="Phobius"/>
    </source>
</evidence>
<sequence length="538" mass="59655">MSGSSSILSRLAESSRTPTGKLILVAAASTALTASSILAAQSLRRATRRRRLKSEIEHRLDEDDEEGDAPEEMMDFTRPVGSRRSSLASASKSAAARGGTGRRGQKKKGTSEVIIREALARNYVFFGDEQMDRIRDKFVVVVGLGGVGSAAAVMLVRSGVRKIRVIDFDQVSLSSLNRHSTATLAQVGTPKVSSCAEYFAQIAPWVEVDARIELFEKDKAPELLEGNPDYVIDCIDNIDSKVSSKTFPTRLIDPGSLWRSLGVDLLAYCSKNGLPVFSALGAAAKSDPSRIQVSDISTTFEDPLARQVRRRLRMEGVLSGVPVVYSTEKPRPDLGLLPLPEDEFQKGKVDELHAMSNFRVRILPVLGPLPAMVRLYDLLLGRKADAHSFSRLQFGNAAATYVLLDLAGFKQETLPVKNRHKTAATLHRQLAAVEQKLTGDTRLPFSEDDLLYLFEEIHRAKSVAPPHVFPARPTVLRWKKDRGLAWDNLVVFERDEGTRHEEHCLVGNEDPEEYWGPEVTALVERRAAEERRLRGYRM</sequence>
<dbReference type="GO" id="GO:0005741">
    <property type="term" value="C:mitochondrial outer membrane"/>
    <property type="evidence" value="ECO:0007669"/>
    <property type="project" value="TreeGrafter"/>
</dbReference>
<evidence type="ECO:0000256" key="1">
    <source>
        <dbReference type="SAM" id="MobiDB-lite"/>
    </source>
</evidence>
<feature type="domain" description="THIF-type NAD/FAD binding fold" evidence="3">
    <location>
        <begin position="120"/>
        <end position="366"/>
    </location>
</feature>
<evidence type="ECO:0000313" key="5">
    <source>
        <dbReference type="Proteomes" id="UP000243876"/>
    </source>
</evidence>
<keyword evidence="2" id="KW-0812">Transmembrane</keyword>
<proteinExistence type="predicted"/>
<gene>
    <name evidence="4" type="primary">SPOSA6832_03325</name>
</gene>
<dbReference type="Gene3D" id="3.40.50.720">
    <property type="entry name" value="NAD(P)-binding Rossmann-like Domain"/>
    <property type="match status" value="1"/>
</dbReference>
<dbReference type="InterPro" id="IPR000594">
    <property type="entry name" value="ThiF_NAD_FAD-bd"/>
</dbReference>
<dbReference type="InterPro" id="IPR035985">
    <property type="entry name" value="Ubiquitin-activating_enz"/>
</dbReference>
<name>A0A0D6EPQ7_SPOSA</name>
<dbReference type="InterPro" id="IPR045886">
    <property type="entry name" value="ThiF/MoeB/HesA"/>
</dbReference>